<accession>A0A0E9WSF3</accession>
<dbReference type="AlphaFoldDB" id="A0A0E9WSF3"/>
<reference evidence="2" key="2">
    <citation type="journal article" date="2015" name="Fish Shellfish Immunol.">
        <title>Early steps in the European eel (Anguilla anguilla)-Vibrio vulnificus interaction in the gills: Role of the RtxA13 toxin.</title>
        <authorList>
            <person name="Callol A."/>
            <person name="Pajuelo D."/>
            <person name="Ebbesson L."/>
            <person name="Teles M."/>
            <person name="MacKenzie S."/>
            <person name="Amaro C."/>
        </authorList>
    </citation>
    <scope>NUCLEOTIDE SEQUENCE</scope>
</reference>
<feature type="region of interest" description="Disordered" evidence="1">
    <location>
        <begin position="1"/>
        <end position="20"/>
    </location>
</feature>
<evidence type="ECO:0000256" key="1">
    <source>
        <dbReference type="SAM" id="MobiDB-lite"/>
    </source>
</evidence>
<protein>
    <submittedName>
        <fullName evidence="2">Uncharacterized protein</fullName>
    </submittedName>
</protein>
<organism evidence="2">
    <name type="scientific">Anguilla anguilla</name>
    <name type="common">European freshwater eel</name>
    <name type="synonym">Muraena anguilla</name>
    <dbReference type="NCBI Taxonomy" id="7936"/>
    <lineage>
        <taxon>Eukaryota</taxon>
        <taxon>Metazoa</taxon>
        <taxon>Chordata</taxon>
        <taxon>Craniata</taxon>
        <taxon>Vertebrata</taxon>
        <taxon>Euteleostomi</taxon>
        <taxon>Actinopterygii</taxon>
        <taxon>Neopterygii</taxon>
        <taxon>Teleostei</taxon>
        <taxon>Anguilliformes</taxon>
        <taxon>Anguillidae</taxon>
        <taxon>Anguilla</taxon>
    </lineage>
</organism>
<sequence length="60" mass="7053">MYMQNHQVNHGKNRNPLQEINGQLNAPTFTQHFAEVTRTVTSRFFAAERRTVVFLRYANT</sequence>
<reference evidence="2" key="1">
    <citation type="submission" date="2014-11" db="EMBL/GenBank/DDBJ databases">
        <authorList>
            <person name="Amaro Gonzalez C."/>
        </authorList>
    </citation>
    <scope>NUCLEOTIDE SEQUENCE</scope>
</reference>
<proteinExistence type="predicted"/>
<dbReference type="EMBL" id="GBXM01015280">
    <property type="protein sequence ID" value="JAH93297.1"/>
    <property type="molecule type" value="Transcribed_RNA"/>
</dbReference>
<name>A0A0E9WSF3_ANGAN</name>
<evidence type="ECO:0000313" key="2">
    <source>
        <dbReference type="EMBL" id="JAH93297.1"/>
    </source>
</evidence>